<name>A0A090D259_9BACT</name>
<evidence type="ECO:0000256" key="1">
    <source>
        <dbReference type="SAM" id="Coils"/>
    </source>
</evidence>
<keyword evidence="1" id="KW-0175">Coiled coil</keyword>
<protein>
    <submittedName>
        <fullName evidence="2">Uncharacterized protein</fullName>
    </submittedName>
</protein>
<evidence type="ECO:0000313" key="3">
    <source>
        <dbReference type="Proteomes" id="UP000031552"/>
    </source>
</evidence>
<proteinExistence type="predicted"/>
<dbReference type="RefSeq" id="WP_041017886.1">
    <property type="nucleotide sequence ID" value="NZ_CCEJ010000007.1"/>
</dbReference>
<dbReference type="EMBL" id="CCEJ010000007">
    <property type="protein sequence ID" value="CDR34345.1"/>
    <property type="molecule type" value="Genomic_DNA"/>
</dbReference>
<accession>A0A090D259</accession>
<dbReference type="AlphaFoldDB" id="A0A090D259"/>
<sequence length="485" mass="54649">MNSTQLSECFQTGNYYNFPEMERLINTVIENPTKDVEIPSNLFQNSSKGLFLATLSKIRIFFCSFWKKIVFLFSKSRKEAFENAIKKITDAYKIKNESVENIVNLSKNFLNRRDAFNTSNEALALKKLSNETKILENQDSIAEKIAAKDELLRSAKDYKQATSGFFASVKGFISSKAKEEAKKKILSLDETFAFDKLDQVIADLESNNDKSDHPLLASIRELETKYEELNKEKISLQEQETANKQVIASLKEEIEEALQKIQSDACLTNACGTEEKKLKELKKELEAQGLSEAAAPTVEEHKPLVDLYQAIEQHTGQEDMAFLWKSLFKRFDEGTKITSFICDAKGNFEIHLKESLAIWLPSESPKGGSVFILGSGQEGKPTSVKGSLHKNKMEFSQNIFSYCDTESPLGIKLTNYKGMTFEGRDKIHMAGSVKVLGFDAGGSKIKTFHELKEAWATSDKSTIISSKESVYQKFLADKIREANNP</sequence>
<dbReference type="OrthoDB" id="22527at2"/>
<keyword evidence="3" id="KW-1185">Reference proteome</keyword>
<evidence type="ECO:0000313" key="2">
    <source>
        <dbReference type="EMBL" id="CDR34345.1"/>
    </source>
</evidence>
<reference evidence="2" key="2">
    <citation type="submission" date="2014-09" db="EMBL/GenBank/DDBJ databases">
        <title>Criblamydia sequanensis harbors a mega-plasmid encoding arsenite resistance.</title>
        <authorList>
            <person name="Bertelli C."/>
            <person name="Goesmann A."/>
            <person name="Greub G."/>
        </authorList>
    </citation>
    <scope>NUCLEOTIDE SEQUENCE [LARGE SCALE GENOMIC DNA]</scope>
    <source>
        <strain evidence="2">CRIB-18</strain>
    </source>
</reference>
<reference evidence="2" key="1">
    <citation type="submission" date="2013-12" db="EMBL/GenBank/DDBJ databases">
        <authorList>
            <person name="Linke B."/>
        </authorList>
    </citation>
    <scope>NUCLEOTIDE SEQUENCE [LARGE SCALE GENOMIC DNA]</scope>
    <source>
        <strain evidence="2">CRIB-18</strain>
    </source>
</reference>
<feature type="coiled-coil region" evidence="1">
    <location>
        <begin position="219"/>
        <end position="267"/>
    </location>
</feature>
<comment type="caution">
    <text evidence="2">The sequence shown here is derived from an EMBL/GenBank/DDBJ whole genome shotgun (WGS) entry which is preliminary data.</text>
</comment>
<dbReference type="Proteomes" id="UP000031552">
    <property type="component" value="Unassembled WGS sequence"/>
</dbReference>
<organism evidence="2 3">
    <name type="scientific">Candidatus Criblamydia sequanensis CRIB-18</name>
    <dbReference type="NCBI Taxonomy" id="1437425"/>
    <lineage>
        <taxon>Bacteria</taxon>
        <taxon>Pseudomonadati</taxon>
        <taxon>Chlamydiota</taxon>
        <taxon>Chlamydiia</taxon>
        <taxon>Parachlamydiales</taxon>
        <taxon>Candidatus Criblamydiaceae</taxon>
        <taxon>Candidatus Criblamydia</taxon>
    </lineage>
</organism>
<gene>
    <name evidence="2" type="ORF">CSEC_1531</name>
</gene>